<comment type="caution">
    <text evidence="11">The sequence shown here is derived from an EMBL/GenBank/DDBJ whole genome shotgun (WGS) entry which is preliminary data.</text>
</comment>
<name>A0ABU9C3Q3_9BURK</name>
<dbReference type="Gene3D" id="3.30.1150.10">
    <property type="match status" value="1"/>
</dbReference>
<dbReference type="InterPro" id="IPR037682">
    <property type="entry name" value="TonB_C"/>
</dbReference>
<evidence type="ECO:0000256" key="6">
    <source>
        <dbReference type="ARBA" id="ARBA00022692"/>
    </source>
</evidence>
<evidence type="ECO:0000256" key="7">
    <source>
        <dbReference type="ARBA" id="ARBA00022927"/>
    </source>
</evidence>
<gene>
    <name evidence="11" type="ORF">AACH00_08665</name>
</gene>
<accession>A0ABU9C3Q3</accession>
<dbReference type="NCBIfam" id="TIGR01352">
    <property type="entry name" value="tonB_Cterm"/>
    <property type="match status" value="1"/>
</dbReference>
<keyword evidence="8" id="KW-1133">Transmembrane helix</keyword>
<evidence type="ECO:0000313" key="11">
    <source>
        <dbReference type="EMBL" id="MEK8046413.1"/>
    </source>
</evidence>
<evidence type="ECO:0000256" key="2">
    <source>
        <dbReference type="ARBA" id="ARBA00006555"/>
    </source>
</evidence>
<keyword evidence="6" id="KW-0812">Transmembrane</keyword>
<evidence type="ECO:0000256" key="5">
    <source>
        <dbReference type="ARBA" id="ARBA00022519"/>
    </source>
</evidence>
<proteinExistence type="inferred from homology"/>
<keyword evidence="5" id="KW-0997">Cell inner membrane</keyword>
<comment type="similarity">
    <text evidence="2">Belongs to the TonB family.</text>
</comment>
<feature type="domain" description="TonB C-terminal" evidence="10">
    <location>
        <begin position="191"/>
        <end position="287"/>
    </location>
</feature>
<dbReference type="RefSeq" id="WP_341398700.1">
    <property type="nucleotide sequence ID" value="NZ_JBBUTI010000005.1"/>
</dbReference>
<dbReference type="PROSITE" id="PS52015">
    <property type="entry name" value="TONB_CTD"/>
    <property type="match status" value="1"/>
</dbReference>
<comment type="subcellular location">
    <subcellularLocation>
        <location evidence="1">Cell inner membrane</location>
        <topology evidence="1">Single-pass membrane protein</topology>
        <orientation evidence="1">Periplasmic side</orientation>
    </subcellularLocation>
</comment>
<dbReference type="PANTHER" id="PTHR33446">
    <property type="entry name" value="PROTEIN TONB-RELATED"/>
    <property type="match status" value="1"/>
</dbReference>
<evidence type="ECO:0000256" key="8">
    <source>
        <dbReference type="ARBA" id="ARBA00022989"/>
    </source>
</evidence>
<dbReference type="Pfam" id="PF03544">
    <property type="entry name" value="TonB_C"/>
    <property type="match status" value="1"/>
</dbReference>
<reference evidence="11 12" key="1">
    <citation type="submission" date="2024-04" db="EMBL/GenBank/DDBJ databases">
        <title>Novel species of the genus Ideonella isolated from streams.</title>
        <authorList>
            <person name="Lu H."/>
        </authorList>
    </citation>
    <scope>NUCLEOTIDE SEQUENCE [LARGE SCALE GENOMIC DNA]</scope>
    <source>
        <strain evidence="11 12">LYT19W</strain>
    </source>
</reference>
<protein>
    <submittedName>
        <fullName evidence="11">Energy transducer TonB</fullName>
    </submittedName>
</protein>
<keyword evidence="9" id="KW-0472">Membrane</keyword>
<dbReference type="EMBL" id="JBBUTI010000005">
    <property type="protein sequence ID" value="MEK8046413.1"/>
    <property type="molecule type" value="Genomic_DNA"/>
</dbReference>
<keyword evidence="4" id="KW-1003">Cell membrane</keyword>
<evidence type="ECO:0000259" key="10">
    <source>
        <dbReference type="PROSITE" id="PS52015"/>
    </source>
</evidence>
<dbReference type="PANTHER" id="PTHR33446:SF2">
    <property type="entry name" value="PROTEIN TONB"/>
    <property type="match status" value="1"/>
</dbReference>
<organism evidence="11 12">
    <name type="scientific">Ideonella margarita</name>
    <dbReference type="NCBI Taxonomy" id="2984191"/>
    <lineage>
        <taxon>Bacteria</taxon>
        <taxon>Pseudomonadati</taxon>
        <taxon>Pseudomonadota</taxon>
        <taxon>Betaproteobacteria</taxon>
        <taxon>Burkholderiales</taxon>
        <taxon>Sphaerotilaceae</taxon>
        <taxon>Ideonella</taxon>
    </lineage>
</organism>
<evidence type="ECO:0000256" key="9">
    <source>
        <dbReference type="ARBA" id="ARBA00023136"/>
    </source>
</evidence>
<keyword evidence="12" id="KW-1185">Reference proteome</keyword>
<keyword evidence="7" id="KW-0653">Protein transport</keyword>
<dbReference type="InterPro" id="IPR051045">
    <property type="entry name" value="TonB-dependent_transducer"/>
</dbReference>
<evidence type="ECO:0000256" key="4">
    <source>
        <dbReference type="ARBA" id="ARBA00022475"/>
    </source>
</evidence>
<keyword evidence="3" id="KW-0813">Transport</keyword>
<dbReference type="SUPFAM" id="SSF74653">
    <property type="entry name" value="TolA/TonB C-terminal domain"/>
    <property type="match status" value="1"/>
</dbReference>
<dbReference type="InterPro" id="IPR006260">
    <property type="entry name" value="TonB/TolA_C"/>
</dbReference>
<evidence type="ECO:0000256" key="1">
    <source>
        <dbReference type="ARBA" id="ARBA00004383"/>
    </source>
</evidence>
<evidence type="ECO:0000256" key="3">
    <source>
        <dbReference type="ARBA" id="ARBA00022448"/>
    </source>
</evidence>
<sequence length="294" mass="29791">MQTLTTTPLFRPPASGRWARRRPQPGLALAVLCVHGWVMALALQSPSPRLMAAAAEGAGAVAQGEGASPSGERISYLRLLPDDGAAKVALPPESAKPLAVATVMPAAKAAQPGRAAVNTVSSAVSNAVSSPLAALGATPVATPEAGLTAASASAIASRAGADRSSAVGPALAHAASAPPAAQLGQPGDALPLRAPVAVASNTLPSYPEAAREDHLQGAVAMVLQVDEQGRVRSVQWLRRSGVAVLDVAARDAVRAWRYQPALRGAEPVSASVTVTLHFRLDGPVQQTTLAEVAR</sequence>
<evidence type="ECO:0000313" key="12">
    <source>
        <dbReference type="Proteomes" id="UP001379945"/>
    </source>
</evidence>
<dbReference type="Proteomes" id="UP001379945">
    <property type="component" value="Unassembled WGS sequence"/>
</dbReference>